<accession>A0ABS6JTU8</accession>
<evidence type="ECO:0000313" key="3">
    <source>
        <dbReference type="Proteomes" id="UP000790580"/>
    </source>
</evidence>
<protein>
    <submittedName>
        <fullName evidence="2">Uncharacterized protein</fullName>
    </submittedName>
</protein>
<gene>
    <name evidence="2" type="ORF">KS407_10385</name>
</gene>
<dbReference type="EMBL" id="JAHQCR010000045">
    <property type="protein sequence ID" value="MBU9721840.1"/>
    <property type="molecule type" value="Genomic_DNA"/>
</dbReference>
<name>A0ABS6JTU8_9BACI</name>
<organism evidence="2 3">
    <name type="scientific">Evansella alkalicola</name>
    <dbReference type="NCBI Taxonomy" id="745819"/>
    <lineage>
        <taxon>Bacteria</taxon>
        <taxon>Bacillati</taxon>
        <taxon>Bacillota</taxon>
        <taxon>Bacilli</taxon>
        <taxon>Bacillales</taxon>
        <taxon>Bacillaceae</taxon>
        <taxon>Evansella</taxon>
    </lineage>
</organism>
<feature type="transmembrane region" description="Helical" evidence="1">
    <location>
        <begin position="6"/>
        <end position="25"/>
    </location>
</feature>
<evidence type="ECO:0000256" key="1">
    <source>
        <dbReference type="SAM" id="Phobius"/>
    </source>
</evidence>
<keyword evidence="3" id="KW-1185">Reference proteome</keyword>
<sequence length="89" mass="10501">MDTKKWISTSILVSIVASSSFILGTKDRREKAMMKWKSMKARVTKRKKEDYEKYYEMKLGHSDPHDIKDNSMIGEGALYSVNYYNQKRK</sequence>
<proteinExistence type="predicted"/>
<dbReference type="Proteomes" id="UP000790580">
    <property type="component" value="Unassembled WGS sequence"/>
</dbReference>
<keyword evidence="1" id="KW-0812">Transmembrane</keyword>
<keyword evidence="1" id="KW-0472">Membrane</keyword>
<dbReference type="RefSeq" id="WP_088076016.1">
    <property type="nucleotide sequence ID" value="NZ_JAHQCR010000045.1"/>
</dbReference>
<reference evidence="2 3" key="1">
    <citation type="submission" date="2021-06" db="EMBL/GenBank/DDBJ databases">
        <title>Bacillus sp. RD4P76, an endophyte from a halophyte.</title>
        <authorList>
            <person name="Sun J.-Q."/>
        </authorList>
    </citation>
    <scope>NUCLEOTIDE SEQUENCE [LARGE SCALE GENOMIC DNA]</scope>
    <source>
        <strain evidence="2 3">JCM 17098</strain>
    </source>
</reference>
<evidence type="ECO:0000313" key="2">
    <source>
        <dbReference type="EMBL" id="MBU9721840.1"/>
    </source>
</evidence>
<keyword evidence="1" id="KW-1133">Transmembrane helix</keyword>
<comment type="caution">
    <text evidence="2">The sequence shown here is derived from an EMBL/GenBank/DDBJ whole genome shotgun (WGS) entry which is preliminary data.</text>
</comment>